<reference evidence="2" key="1">
    <citation type="submission" date="2016-10" db="EMBL/GenBank/DDBJ databases">
        <title>Sequence of Gallionella enrichment culture.</title>
        <authorList>
            <person name="Poehlein A."/>
            <person name="Muehling M."/>
            <person name="Daniel R."/>
        </authorList>
    </citation>
    <scope>NUCLEOTIDE SEQUENCE</scope>
</reference>
<name>A0A1J5QY57_9ZZZZ</name>
<evidence type="ECO:0000256" key="1">
    <source>
        <dbReference type="SAM" id="MobiDB-lite"/>
    </source>
</evidence>
<evidence type="ECO:0000313" key="2">
    <source>
        <dbReference type="EMBL" id="OIQ84676.1"/>
    </source>
</evidence>
<protein>
    <submittedName>
        <fullName evidence="2">Uncharacterized protein</fullName>
    </submittedName>
</protein>
<feature type="compositionally biased region" description="Polar residues" evidence="1">
    <location>
        <begin position="18"/>
        <end position="31"/>
    </location>
</feature>
<gene>
    <name evidence="2" type="ORF">GALL_335120</name>
</gene>
<dbReference type="AlphaFoldDB" id="A0A1J5QY57"/>
<proteinExistence type="predicted"/>
<accession>A0A1J5QY57</accession>
<comment type="caution">
    <text evidence="2">The sequence shown here is derived from an EMBL/GenBank/DDBJ whole genome shotgun (WGS) entry which is preliminary data.</text>
</comment>
<sequence>MPVPGTVMANEPVGRTPCRSTGSNHPSSDVTRSAVDVPPSCPPARQTTRTGVPCAAMPAAFSSAWARVNNESSSPWLSNVGAVMRPRTPAGLEARRRVTRPGPGSPVWAACWYAAQRSGANLPHAPGCAPGVGDDADAKSSEAHIFLNTPPSVASPLCGTTPFGKSDWVRSFQVMSAPIASTRGSYAPSRSASAPP</sequence>
<dbReference type="EMBL" id="MLJW01000600">
    <property type="protein sequence ID" value="OIQ84676.1"/>
    <property type="molecule type" value="Genomic_DNA"/>
</dbReference>
<organism evidence="2">
    <name type="scientific">mine drainage metagenome</name>
    <dbReference type="NCBI Taxonomy" id="410659"/>
    <lineage>
        <taxon>unclassified sequences</taxon>
        <taxon>metagenomes</taxon>
        <taxon>ecological metagenomes</taxon>
    </lineage>
</organism>
<feature type="region of interest" description="Disordered" evidence="1">
    <location>
        <begin position="1"/>
        <end position="50"/>
    </location>
</feature>